<name>A0A7X0AVM5_9PROT</name>
<evidence type="ECO:0000313" key="2">
    <source>
        <dbReference type="Proteomes" id="UP000539175"/>
    </source>
</evidence>
<dbReference type="Proteomes" id="UP000539175">
    <property type="component" value="Unassembled WGS sequence"/>
</dbReference>
<proteinExistence type="predicted"/>
<dbReference type="CDD" id="cd00093">
    <property type="entry name" value="HTH_XRE"/>
    <property type="match status" value="1"/>
</dbReference>
<dbReference type="GO" id="GO:0003677">
    <property type="term" value="F:DNA binding"/>
    <property type="evidence" value="ECO:0007669"/>
    <property type="project" value="InterPro"/>
</dbReference>
<dbReference type="EMBL" id="JACIIZ010000003">
    <property type="protein sequence ID" value="MBB6250925.1"/>
    <property type="molecule type" value="Genomic_DNA"/>
</dbReference>
<dbReference type="SUPFAM" id="SSF47413">
    <property type="entry name" value="lambda repressor-like DNA-binding domains"/>
    <property type="match status" value="1"/>
</dbReference>
<dbReference type="AlphaFoldDB" id="A0A7X0AVM5"/>
<protein>
    <submittedName>
        <fullName evidence="1">Transcriptional regulator with XRE-family HTH domain</fullName>
    </submittedName>
</protein>
<gene>
    <name evidence="1" type="ORF">FHS74_001470</name>
</gene>
<dbReference type="Pfam" id="PF13560">
    <property type="entry name" value="HTH_31"/>
    <property type="match status" value="1"/>
</dbReference>
<evidence type="ECO:0000313" key="1">
    <source>
        <dbReference type="EMBL" id="MBB6250925.1"/>
    </source>
</evidence>
<dbReference type="RefSeq" id="WP_184798948.1">
    <property type="nucleotide sequence ID" value="NZ_JACIIZ010000003.1"/>
</dbReference>
<keyword evidence="2" id="KW-1185">Reference proteome</keyword>
<dbReference type="InterPro" id="IPR001387">
    <property type="entry name" value="Cro/C1-type_HTH"/>
</dbReference>
<sequence length="68" mass="7638">MKLTDYLLAENITAAEFARRLGRSRSTIGRWCTGQRHPDAGAMRAIMEETKGAVMPNDFFESRESGQC</sequence>
<reference evidence="1 2" key="1">
    <citation type="submission" date="2020-08" db="EMBL/GenBank/DDBJ databases">
        <title>Genomic Encyclopedia of Type Strains, Phase IV (KMG-IV): sequencing the most valuable type-strain genomes for metagenomic binning, comparative biology and taxonomic classification.</title>
        <authorList>
            <person name="Goeker M."/>
        </authorList>
    </citation>
    <scope>NUCLEOTIDE SEQUENCE [LARGE SCALE GENOMIC DNA]</scope>
    <source>
        <strain evidence="1 2">DSM 22198</strain>
    </source>
</reference>
<dbReference type="InterPro" id="IPR010982">
    <property type="entry name" value="Lambda_DNA-bd_dom_sf"/>
</dbReference>
<accession>A0A7X0AVM5</accession>
<organism evidence="1 2">
    <name type="scientific">Nitrospirillum iridis</name>
    <dbReference type="NCBI Taxonomy" id="765888"/>
    <lineage>
        <taxon>Bacteria</taxon>
        <taxon>Pseudomonadati</taxon>
        <taxon>Pseudomonadota</taxon>
        <taxon>Alphaproteobacteria</taxon>
        <taxon>Rhodospirillales</taxon>
        <taxon>Azospirillaceae</taxon>
        <taxon>Nitrospirillum</taxon>
    </lineage>
</organism>
<comment type="caution">
    <text evidence="1">The sequence shown here is derived from an EMBL/GenBank/DDBJ whole genome shotgun (WGS) entry which is preliminary data.</text>
</comment>
<dbReference type="Gene3D" id="1.10.260.40">
    <property type="entry name" value="lambda repressor-like DNA-binding domains"/>
    <property type="match status" value="1"/>
</dbReference>